<reference evidence="1 2" key="1">
    <citation type="submission" date="2024-03" db="EMBL/GenBank/DDBJ databases">
        <title>High-quality draft genome sequencing of Tistrella sp. BH-R2-4.</title>
        <authorList>
            <person name="Dong C."/>
        </authorList>
    </citation>
    <scope>NUCLEOTIDE SEQUENCE [LARGE SCALE GENOMIC DNA]</scope>
    <source>
        <strain evidence="1 2">BH-R2-4</strain>
    </source>
</reference>
<accession>A0ABU9YFP1</accession>
<dbReference type="Proteomes" id="UP001413721">
    <property type="component" value="Unassembled WGS sequence"/>
</dbReference>
<organism evidence="1 2">
    <name type="scientific">Tistrella arctica</name>
    <dbReference type="NCBI Taxonomy" id="3133430"/>
    <lineage>
        <taxon>Bacteria</taxon>
        <taxon>Pseudomonadati</taxon>
        <taxon>Pseudomonadota</taxon>
        <taxon>Alphaproteobacteria</taxon>
        <taxon>Geminicoccales</taxon>
        <taxon>Geminicoccaceae</taxon>
        <taxon>Tistrella</taxon>
    </lineage>
</organism>
<sequence>MESRDGSGEAHGRDIPIERQLALGAAPVVLVNPFTLDAADEDRFLGACPSSAVATPHLFQKVGAGGIRTA</sequence>
<keyword evidence="2" id="KW-1185">Reference proteome</keyword>
<gene>
    <name evidence="1" type="ORF">WG926_04545</name>
</gene>
<evidence type="ECO:0000313" key="1">
    <source>
        <dbReference type="EMBL" id="MEN2987561.1"/>
    </source>
</evidence>
<evidence type="ECO:0000313" key="2">
    <source>
        <dbReference type="Proteomes" id="UP001413721"/>
    </source>
</evidence>
<proteinExistence type="predicted"/>
<name>A0ABU9YFP1_9PROT</name>
<dbReference type="EMBL" id="JBBKTW010000002">
    <property type="protein sequence ID" value="MEN2987561.1"/>
    <property type="molecule type" value="Genomic_DNA"/>
</dbReference>
<protein>
    <submittedName>
        <fullName evidence="1">Uncharacterized protein</fullName>
    </submittedName>
</protein>
<comment type="caution">
    <text evidence="1">The sequence shown here is derived from an EMBL/GenBank/DDBJ whole genome shotgun (WGS) entry which is preliminary data.</text>
</comment>